<accession>A0A0G1U7X8</accession>
<gene>
    <name evidence="1" type="ORF">UY19_C0005G0044</name>
</gene>
<name>A0A0G1U7X8_9BACT</name>
<sequence length="58" mass="6458">MIHGGIFLSISMQAEALWVASRTEALLAHIRKLHLAPSESRTRSLRSQQAQAVRTLMS</sequence>
<reference evidence="1 2" key="1">
    <citation type="journal article" date="2015" name="Nature">
        <title>rRNA introns, odd ribosomes, and small enigmatic genomes across a large radiation of phyla.</title>
        <authorList>
            <person name="Brown C.T."/>
            <person name="Hug L.A."/>
            <person name="Thomas B.C."/>
            <person name="Sharon I."/>
            <person name="Castelle C.J."/>
            <person name="Singh A."/>
            <person name="Wilkins M.J."/>
            <person name="Williams K.H."/>
            <person name="Banfield J.F."/>
        </authorList>
    </citation>
    <scope>NUCLEOTIDE SEQUENCE [LARGE SCALE GENOMIC DNA]</scope>
</reference>
<dbReference type="AlphaFoldDB" id="A0A0G1U7X8"/>
<proteinExistence type="predicted"/>
<dbReference type="EMBL" id="LCPB01000005">
    <property type="protein sequence ID" value="KKU90241.1"/>
    <property type="molecule type" value="Genomic_DNA"/>
</dbReference>
<comment type="caution">
    <text evidence="1">The sequence shown here is derived from an EMBL/GenBank/DDBJ whole genome shotgun (WGS) entry which is preliminary data.</text>
</comment>
<evidence type="ECO:0000313" key="2">
    <source>
        <dbReference type="Proteomes" id="UP000033882"/>
    </source>
</evidence>
<organism evidence="1 2">
    <name type="scientific">Candidatus Wolfebacteria bacterium GW2011_GWA2_47_9b</name>
    <dbReference type="NCBI Taxonomy" id="1619005"/>
    <lineage>
        <taxon>Bacteria</taxon>
        <taxon>Candidatus Wolfeibacteriota</taxon>
    </lineage>
</organism>
<dbReference type="Proteomes" id="UP000033882">
    <property type="component" value="Unassembled WGS sequence"/>
</dbReference>
<evidence type="ECO:0000313" key="1">
    <source>
        <dbReference type="EMBL" id="KKU90241.1"/>
    </source>
</evidence>
<protein>
    <submittedName>
        <fullName evidence="1">Uncharacterized protein</fullName>
    </submittedName>
</protein>